<dbReference type="InterPro" id="IPR008238">
    <property type="entry name" value="Chorismate_mutase_AroQ_euk"/>
</dbReference>
<evidence type="ECO:0000256" key="1">
    <source>
        <dbReference type="ARBA" id="ARBA00004496"/>
    </source>
</evidence>
<gene>
    <name evidence="6" type="primary">Aste57867_6874</name>
    <name evidence="5" type="ORF">As57867_006853</name>
    <name evidence="6" type="ORF">ASTE57867_6874</name>
</gene>
<accession>A0A485KHY1</accession>
<dbReference type="UniPathway" id="UPA00120">
    <property type="reaction ID" value="UER00203"/>
</dbReference>
<dbReference type="EMBL" id="VJMH01003442">
    <property type="protein sequence ID" value="KAF0705948.1"/>
    <property type="molecule type" value="Genomic_DNA"/>
</dbReference>
<dbReference type="PANTHER" id="PTHR21145:SF12">
    <property type="entry name" value="CHORISMATE MUTASE"/>
    <property type="match status" value="1"/>
</dbReference>
<dbReference type="InterPro" id="IPR036263">
    <property type="entry name" value="Chorismate_II_sf"/>
</dbReference>
<dbReference type="OrthoDB" id="1711427at2759"/>
<dbReference type="Proteomes" id="UP000332933">
    <property type="component" value="Unassembled WGS sequence"/>
</dbReference>
<reference evidence="6 7" key="1">
    <citation type="submission" date="2019-03" db="EMBL/GenBank/DDBJ databases">
        <authorList>
            <person name="Gaulin E."/>
            <person name="Dumas B."/>
        </authorList>
    </citation>
    <scope>NUCLEOTIDE SEQUENCE [LARGE SCALE GENOMIC DNA]</scope>
    <source>
        <strain evidence="6">CBS 568.67</strain>
    </source>
</reference>
<sequence>MAITTKKVLLDDYRNVLIRQEETIIFALIERAQFFRNASIYRKRADVKDSLLSFRGKYHNFEGSFMEFMLSETERLHALNRRYTSPDEHAFFPSFLPDPILPPIDYSCSDPSG</sequence>
<evidence type="ECO:0000313" key="5">
    <source>
        <dbReference type="EMBL" id="KAF0705948.1"/>
    </source>
</evidence>
<keyword evidence="3" id="KW-0963">Cytoplasm</keyword>
<dbReference type="GO" id="GO:0046417">
    <property type="term" value="P:chorismate metabolic process"/>
    <property type="evidence" value="ECO:0007669"/>
    <property type="project" value="InterPro"/>
</dbReference>
<dbReference type="SUPFAM" id="SSF48600">
    <property type="entry name" value="Chorismate mutase II"/>
    <property type="match status" value="1"/>
</dbReference>
<protein>
    <recommendedName>
        <fullName evidence="2">chorismate mutase</fullName>
        <ecNumber evidence="2">5.4.99.5</ecNumber>
    </recommendedName>
</protein>
<comment type="subcellular location">
    <subcellularLocation>
        <location evidence="1">Cytoplasm</location>
    </subcellularLocation>
</comment>
<evidence type="ECO:0000313" key="6">
    <source>
        <dbReference type="EMBL" id="VFT83831.1"/>
    </source>
</evidence>
<proteinExistence type="predicted"/>
<dbReference type="EC" id="5.4.99.5" evidence="2"/>
<dbReference type="InterPro" id="IPR037039">
    <property type="entry name" value="CM_AroQ_sf_eucaryotic"/>
</dbReference>
<organism evidence="6 7">
    <name type="scientific">Aphanomyces stellatus</name>
    <dbReference type="NCBI Taxonomy" id="120398"/>
    <lineage>
        <taxon>Eukaryota</taxon>
        <taxon>Sar</taxon>
        <taxon>Stramenopiles</taxon>
        <taxon>Oomycota</taxon>
        <taxon>Saprolegniomycetes</taxon>
        <taxon>Saprolegniales</taxon>
        <taxon>Verrucalvaceae</taxon>
        <taxon>Aphanomyces</taxon>
    </lineage>
</organism>
<dbReference type="Gene3D" id="1.10.590.10">
    <property type="entry name" value="Chorismate mutase, AroQ class superfamily, eukaryotic"/>
    <property type="match status" value="1"/>
</dbReference>
<keyword evidence="7" id="KW-1185">Reference proteome</keyword>
<reference evidence="5" key="2">
    <citation type="submission" date="2019-06" db="EMBL/GenBank/DDBJ databases">
        <title>Genomics analysis of Aphanomyces spp. identifies a new class of oomycete effector associated with host adaptation.</title>
        <authorList>
            <person name="Gaulin E."/>
        </authorList>
    </citation>
    <scope>NUCLEOTIDE SEQUENCE</scope>
    <source>
        <strain evidence="5">CBS 578.67</strain>
    </source>
</reference>
<evidence type="ECO:0000256" key="3">
    <source>
        <dbReference type="ARBA" id="ARBA00022490"/>
    </source>
</evidence>
<keyword evidence="4" id="KW-0413">Isomerase</keyword>
<dbReference type="GO" id="GO:0004106">
    <property type="term" value="F:chorismate mutase activity"/>
    <property type="evidence" value="ECO:0007669"/>
    <property type="project" value="UniProtKB-EC"/>
</dbReference>
<dbReference type="AlphaFoldDB" id="A0A485KHY1"/>
<name>A0A485KHY1_9STRA</name>
<dbReference type="PANTHER" id="PTHR21145">
    <property type="entry name" value="CHORISMATE MUTASE"/>
    <property type="match status" value="1"/>
</dbReference>
<evidence type="ECO:0000256" key="2">
    <source>
        <dbReference type="ARBA" id="ARBA00012404"/>
    </source>
</evidence>
<evidence type="ECO:0000256" key="4">
    <source>
        <dbReference type="ARBA" id="ARBA00023235"/>
    </source>
</evidence>
<dbReference type="GO" id="GO:0005737">
    <property type="term" value="C:cytoplasm"/>
    <property type="evidence" value="ECO:0007669"/>
    <property type="project" value="UniProtKB-SubCell"/>
</dbReference>
<dbReference type="EMBL" id="CAADRA010003454">
    <property type="protein sequence ID" value="VFT83831.1"/>
    <property type="molecule type" value="Genomic_DNA"/>
</dbReference>
<dbReference type="PROSITE" id="PS51169">
    <property type="entry name" value="CHORISMATE_MUT_3"/>
    <property type="match status" value="1"/>
</dbReference>
<dbReference type="GO" id="GO:0009073">
    <property type="term" value="P:aromatic amino acid family biosynthetic process"/>
    <property type="evidence" value="ECO:0007669"/>
    <property type="project" value="InterPro"/>
</dbReference>
<evidence type="ECO:0000313" key="7">
    <source>
        <dbReference type="Proteomes" id="UP000332933"/>
    </source>
</evidence>